<name>A0A3M7M8M8_9PLEO</name>
<feature type="signal peptide" evidence="1">
    <location>
        <begin position="1"/>
        <end position="21"/>
    </location>
</feature>
<proteinExistence type="predicted"/>
<keyword evidence="3" id="KW-1185">Reference proteome</keyword>
<dbReference type="AlphaFoldDB" id="A0A3M7M8M8"/>
<gene>
    <name evidence="2" type="ORF">GMOD_00000872</name>
</gene>
<evidence type="ECO:0000313" key="3">
    <source>
        <dbReference type="Proteomes" id="UP000265663"/>
    </source>
</evidence>
<dbReference type="EMBL" id="KE747824">
    <property type="protein sequence ID" value="RMZ70739.1"/>
    <property type="molecule type" value="Genomic_DNA"/>
</dbReference>
<feature type="chain" id="PRO_5018102103" evidence="1">
    <location>
        <begin position="22"/>
        <end position="64"/>
    </location>
</feature>
<protein>
    <submittedName>
        <fullName evidence="2">Uncharacterized protein</fullName>
    </submittedName>
</protein>
<accession>A0A3M7M8M8</accession>
<keyword evidence="1" id="KW-0732">Signal</keyword>
<sequence length="64" mass="6476">MQFQVSSILATMFLLSGVVTAQTTISCTGDSISFGGPCTGNTNSCQCSFGGLTFAGNCDGQGVR</sequence>
<dbReference type="Proteomes" id="UP000265663">
    <property type="component" value="Unassembled WGS sequence"/>
</dbReference>
<dbReference type="OrthoDB" id="10503177at2759"/>
<organism evidence="2 3">
    <name type="scientific">Pyrenophora seminiperda CCB06</name>
    <dbReference type="NCBI Taxonomy" id="1302712"/>
    <lineage>
        <taxon>Eukaryota</taxon>
        <taxon>Fungi</taxon>
        <taxon>Dikarya</taxon>
        <taxon>Ascomycota</taxon>
        <taxon>Pezizomycotina</taxon>
        <taxon>Dothideomycetes</taxon>
        <taxon>Pleosporomycetidae</taxon>
        <taxon>Pleosporales</taxon>
        <taxon>Pleosporineae</taxon>
        <taxon>Pleosporaceae</taxon>
        <taxon>Pyrenophora</taxon>
    </lineage>
</organism>
<evidence type="ECO:0000313" key="2">
    <source>
        <dbReference type="EMBL" id="RMZ70739.1"/>
    </source>
</evidence>
<reference evidence="2 3" key="1">
    <citation type="journal article" date="2014" name="PLoS ONE">
        <title>De novo Genome Assembly of the Fungal Plant Pathogen Pyrenophora semeniperda.</title>
        <authorList>
            <person name="Soliai M.M."/>
            <person name="Meyer S.E."/>
            <person name="Udall J.A."/>
            <person name="Elzinga D.E."/>
            <person name="Hermansen R.A."/>
            <person name="Bodily P.M."/>
            <person name="Hart A.A."/>
            <person name="Coleman C.E."/>
        </authorList>
    </citation>
    <scope>NUCLEOTIDE SEQUENCE [LARGE SCALE GENOMIC DNA]</scope>
    <source>
        <strain evidence="2 3">CCB06</strain>
        <tissue evidence="2">Mycelium</tissue>
    </source>
</reference>
<evidence type="ECO:0000256" key="1">
    <source>
        <dbReference type="SAM" id="SignalP"/>
    </source>
</evidence>